<evidence type="ECO:0000313" key="6">
    <source>
        <dbReference type="Proteomes" id="UP000528286"/>
    </source>
</evidence>
<accession>A0A7W6J1G4</accession>
<keyword evidence="3" id="KW-0479">Metal-binding</keyword>
<evidence type="ECO:0000256" key="3">
    <source>
        <dbReference type="PIRSR" id="PIRSR039026-2"/>
    </source>
</evidence>
<reference evidence="5 6" key="1">
    <citation type="submission" date="2020-08" db="EMBL/GenBank/DDBJ databases">
        <title>Genomic Encyclopedia of Type Strains, Phase IV (KMG-IV): sequencing the most valuable type-strain genomes for metagenomic binning, comparative biology and taxonomic classification.</title>
        <authorList>
            <person name="Goeker M."/>
        </authorList>
    </citation>
    <scope>NUCLEOTIDE SEQUENCE [LARGE SCALE GENOMIC DNA]</scope>
    <source>
        <strain evidence="5 6">DSM 29853</strain>
    </source>
</reference>
<gene>
    <name evidence="5" type="ORF">GGR23_000189</name>
</gene>
<dbReference type="InterPro" id="IPR006311">
    <property type="entry name" value="TAT_signal"/>
</dbReference>
<comment type="caution">
    <text evidence="5">The sequence shown here is derived from an EMBL/GenBank/DDBJ whole genome shotgun (WGS) entry which is preliminary data.</text>
</comment>
<dbReference type="AlphaFoldDB" id="A0A7W6J1G4"/>
<dbReference type="Proteomes" id="UP000528286">
    <property type="component" value="Unassembled WGS sequence"/>
</dbReference>
<dbReference type="GO" id="GO:0015849">
    <property type="term" value="P:organic acid transport"/>
    <property type="evidence" value="ECO:0007669"/>
    <property type="project" value="InterPro"/>
</dbReference>
<keyword evidence="6" id="KW-1185">Reference proteome</keyword>
<organism evidence="5 6">
    <name type="scientific">Gellertiella hungarica</name>
    <dbReference type="NCBI Taxonomy" id="1572859"/>
    <lineage>
        <taxon>Bacteria</taxon>
        <taxon>Pseudomonadati</taxon>
        <taxon>Pseudomonadota</taxon>
        <taxon>Alphaproteobacteria</taxon>
        <taxon>Hyphomicrobiales</taxon>
        <taxon>Rhizobiaceae</taxon>
        <taxon>Gellertiella</taxon>
    </lineage>
</organism>
<dbReference type="PANTHER" id="PTHR33376">
    <property type="match status" value="1"/>
</dbReference>
<dbReference type="InterPro" id="IPR018389">
    <property type="entry name" value="DctP_fam"/>
</dbReference>
<proteinExistence type="predicted"/>
<name>A0A7W6J1G4_9HYPH</name>
<feature type="binding site" evidence="3">
    <location>
        <position position="218"/>
    </location>
    <ligand>
        <name>Na(+)</name>
        <dbReference type="ChEBI" id="CHEBI:29101"/>
    </ligand>
</feature>
<dbReference type="GO" id="GO:0043177">
    <property type="term" value="F:organic acid binding"/>
    <property type="evidence" value="ECO:0007669"/>
    <property type="project" value="InterPro"/>
</dbReference>
<protein>
    <submittedName>
        <fullName evidence="5">TRAP-type mannitol/chloroaromatic compound transport system substrate-binding protein</fullName>
    </submittedName>
</protein>
<dbReference type="InterPro" id="IPR041722">
    <property type="entry name" value="TakP/all3028"/>
</dbReference>
<dbReference type="PROSITE" id="PS51318">
    <property type="entry name" value="TAT"/>
    <property type="match status" value="1"/>
</dbReference>
<feature type="binding site" evidence="3">
    <location>
        <position position="243"/>
    </location>
    <ligand>
        <name>substrate</name>
    </ligand>
</feature>
<keyword evidence="1 4" id="KW-0732">Signal</keyword>
<evidence type="ECO:0000313" key="5">
    <source>
        <dbReference type="EMBL" id="MBB4063028.1"/>
    </source>
</evidence>
<dbReference type="Gene3D" id="3.40.190.10">
    <property type="entry name" value="Periplasmic binding protein-like II"/>
    <property type="match status" value="1"/>
</dbReference>
<dbReference type="Pfam" id="PF03480">
    <property type="entry name" value="DctP"/>
    <property type="match status" value="1"/>
</dbReference>
<feature type="binding site" evidence="2">
    <location>
        <position position="180"/>
    </location>
    <ligand>
        <name>substrate</name>
    </ligand>
</feature>
<sequence>MDRRSFFRKAGAAGVGAVAASGLAAPAIAQENPKISWRLTSSFPKSLDTIYGGAEDIAKHLEAATDGNFTIQPFAAGEIVPGLQAVDAVTANTVEMAHTCSYYFWGKDPTYAIGTAIPFGLNGRLQNSWFYQGNGNTLMNEFYATQGIYGLPAGNTGAQMGGWFRKEINTVDDLKGLKMRIAGMAGKIVEKLGVIPQQIAGGDIYPALEKGAIDAAEFVGPYDDQKLGFEKVAKYYYYPGWWEGGPVVHAFINLEKWNSLPKHYQAALTDACAFANTNMMARYDMKNPQALKQLVANGAELRPFSQEILEACYAAALSVYEEISASNATFKKIYDDQLAFKKDAYLWMQLSEYTFDTFMMIQQRAGKL</sequence>
<evidence type="ECO:0000256" key="2">
    <source>
        <dbReference type="PIRSR" id="PIRSR039026-1"/>
    </source>
</evidence>
<feature type="binding site" evidence="3">
    <location>
        <position position="217"/>
    </location>
    <ligand>
        <name>substrate</name>
    </ligand>
</feature>
<dbReference type="EMBL" id="JACIEZ010000001">
    <property type="protein sequence ID" value="MBB4063028.1"/>
    <property type="molecule type" value="Genomic_DNA"/>
</dbReference>
<dbReference type="PIRSF" id="PIRSF039026">
    <property type="entry name" value="SiaP"/>
    <property type="match status" value="1"/>
</dbReference>
<evidence type="ECO:0000256" key="4">
    <source>
        <dbReference type="SAM" id="SignalP"/>
    </source>
</evidence>
<dbReference type="Gene3D" id="3.40.190.170">
    <property type="entry name" value="Bacterial extracellular solute-binding protein, family 7"/>
    <property type="match status" value="1"/>
</dbReference>
<feature type="binding site" evidence="2">
    <location>
        <position position="159"/>
    </location>
    <ligand>
        <name>substrate</name>
    </ligand>
</feature>
<dbReference type="InterPro" id="IPR026289">
    <property type="entry name" value="SBP_TakP-like"/>
</dbReference>
<dbReference type="GO" id="GO:0031317">
    <property type="term" value="C:tripartite ATP-independent periplasmic transporter complex"/>
    <property type="evidence" value="ECO:0007669"/>
    <property type="project" value="InterPro"/>
</dbReference>
<dbReference type="GO" id="GO:0046872">
    <property type="term" value="F:metal ion binding"/>
    <property type="evidence" value="ECO:0007669"/>
    <property type="project" value="UniProtKB-KW"/>
</dbReference>
<dbReference type="NCBIfam" id="NF037995">
    <property type="entry name" value="TRAP_S1"/>
    <property type="match status" value="1"/>
</dbReference>
<dbReference type="InterPro" id="IPR038404">
    <property type="entry name" value="TRAP_DctP_sf"/>
</dbReference>
<evidence type="ECO:0000256" key="1">
    <source>
        <dbReference type="ARBA" id="ARBA00022729"/>
    </source>
</evidence>
<dbReference type="CDD" id="cd13682">
    <property type="entry name" value="PBP2_TRAP_alpha-ketoacid"/>
    <property type="match status" value="1"/>
</dbReference>
<dbReference type="GO" id="GO:0055085">
    <property type="term" value="P:transmembrane transport"/>
    <property type="evidence" value="ECO:0007669"/>
    <property type="project" value="InterPro"/>
</dbReference>
<feature type="chain" id="PRO_5031467999" evidence="4">
    <location>
        <begin position="30"/>
        <end position="368"/>
    </location>
</feature>
<feature type="signal peptide" evidence="4">
    <location>
        <begin position="1"/>
        <end position="29"/>
    </location>
</feature>
<dbReference type="PANTHER" id="PTHR33376:SF5">
    <property type="entry name" value="EXTRACYTOPLASMIC SOLUTE RECEPTOR PROTEIN"/>
    <property type="match status" value="1"/>
</dbReference>
<dbReference type="RefSeq" id="WP_183364232.1">
    <property type="nucleotide sequence ID" value="NZ_JACIEZ010000001.1"/>
</dbReference>